<comment type="caution">
    <text evidence="1">The sequence shown here is derived from an EMBL/GenBank/DDBJ whole genome shotgun (WGS) entry which is preliminary data.</text>
</comment>
<gene>
    <name evidence="1" type="ORF">LCGC14_2493610</name>
</gene>
<proteinExistence type="predicted"/>
<name>A0A0F9DFT6_9ZZZZ</name>
<dbReference type="AlphaFoldDB" id="A0A0F9DFT6"/>
<protein>
    <submittedName>
        <fullName evidence="1">Uncharacterized protein</fullName>
    </submittedName>
</protein>
<accession>A0A0F9DFT6</accession>
<evidence type="ECO:0000313" key="1">
    <source>
        <dbReference type="EMBL" id="KKL16631.1"/>
    </source>
</evidence>
<sequence length="93" mass="10404">MNNEYNTELIKGKYMDASAVPIQHIFQEYAWWGDAVATPPGCAYEIKLIAGGTDIDNLSSAVRTKIKKHSLSGHLRVARRRDRLFIINAASVE</sequence>
<reference evidence="1" key="1">
    <citation type="journal article" date="2015" name="Nature">
        <title>Complex archaea that bridge the gap between prokaryotes and eukaryotes.</title>
        <authorList>
            <person name="Spang A."/>
            <person name="Saw J.H."/>
            <person name="Jorgensen S.L."/>
            <person name="Zaremba-Niedzwiedzka K."/>
            <person name="Martijn J."/>
            <person name="Lind A.E."/>
            <person name="van Eijk R."/>
            <person name="Schleper C."/>
            <person name="Guy L."/>
            <person name="Ettema T.J."/>
        </authorList>
    </citation>
    <scope>NUCLEOTIDE SEQUENCE</scope>
</reference>
<organism evidence="1">
    <name type="scientific">marine sediment metagenome</name>
    <dbReference type="NCBI Taxonomy" id="412755"/>
    <lineage>
        <taxon>unclassified sequences</taxon>
        <taxon>metagenomes</taxon>
        <taxon>ecological metagenomes</taxon>
    </lineage>
</organism>
<dbReference type="EMBL" id="LAZR01039585">
    <property type="protein sequence ID" value="KKL16631.1"/>
    <property type="molecule type" value="Genomic_DNA"/>
</dbReference>